<accession>A0A0B0PR64</accession>
<evidence type="ECO:0000313" key="1">
    <source>
        <dbReference type="EMBL" id="KHG26929.1"/>
    </source>
</evidence>
<proteinExistence type="predicted"/>
<reference evidence="2" key="1">
    <citation type="submission" date="2014-09" db="EMBL/GenBank/DDBJ databases">
        <authorList>
            <person name="Mudge J."/>
            <person name="Ramaraj T."/>
            <person name="Lindquist I.E."/>
            <person name="Bharti A.K."/>
            <person name="Sundararajan A."/>
            <person name="Cameron C.T."/>
            <person name="Woodward J.E."/>
            <person name="May G.D."/>
            <person name="Brubaker C."/>
            <person name="Broadhvest J."/>
            <person name="Wilkins T.A."/>
        </authorList>
    </citation>
    <scope>NUCLEOTIDE SEQUENCE</scope>
    <source>
        <strain evidence="2">cv. AKA8401</strain>
    </source>
</reference>
<organism evidence="1 2">
    <name type="scientific">Gossypium arboreum</name>
    <name type="common">Tree cotton</name>
    <name type="synonym">Gossypium nanking</name>
    <dbReference type="NCBI Taxonomy" id="29729"/>
    <lineage>
        <taxon>Eukaryota</taxon>
        <taxon>Viridiplantae</taxon>
        <taxon>Streptophyta</taxon>
        <taxon>Embryophyta</taxon>
        <taxon>Tracheophyta</taxon>
        <taxon>Spermatophyta</taxon>
        <taxon>Magnoliopsida</taxon>
        <taxon>eudicotyledons</taxon>
        <taxon>Gunneridae</taxon>
        <taxon>Pentapetalae</taxon>
        <taxon>rosids</taxon>
        <taxon>malvids</taxon>
        <taxon>Malvales</taxon>
        <taxon>Malvaceae</taxon>
        <taxon>Malvoideae</taxon>
        <taxon>Gossypium</taxon>
    </lineage>
</organism>
<dbReference type="EMBL" id="KN439188">
    <property type="protein sequence ID" value="KHG26929.1"/>
    <property type="molecule type" value="Genomic_DNA"/>
</dbReference>
<name>A0A0B0PR64_GOSAR</name>
<sequence>MGRWHCTSFPSYLRILMIPNGSMGILRNE</sequence>
<keyword evidence="2" id="KW-1185">Reference proteome</keyword>
<gene>
    <name evidence="1" type="ORF">F383_10245</name>
</gene>
<dbReference type="AlphaFoldDB" id="A0A0B0PR64"/>
<protein>
    <submittedName>
        <fullName evidence="1">Uncharacterized protein</fullName>
    </submittedName>
</protein>
<evidence type="ECO:0000313" key="2">
    <source>
        <dbReference type="Proteomes" id="UP000032142"/>
    </source>
</evidence>
<dbReference type="Proteomes" id="UP000032142">
    <property type="component" value="Unassembled WGS sequence"/>
</dbReference>